<evidence type="ECO:0000313" key="3">
    <source>
        <dbReference type="Proteomes" id="UP000180246"/>
    </source>
</evidence>
<feature type="transmembrane region" description="Helical" evidence="1">
    <location>
        <begin position="77"/>
        <end position="97"/>
    </location>
</feature>
<organism evidence="2 3">
    <name type="scientific">Massilia timonae</name>
    <dbReference type="NCBI Taxonomy" id="47229"/>
    <lineage>
        <taxon>Bacteria</taxon>
        <taxon>Pseudomonadati</taxon>
        <taxon>Pseudomonadota</taxon>
        <taxon>Betaproteobacteria</taxon>
        <taxon>Burkholderiales</taxon>
        <taxon>Oxalobacteraceae</taxon>
        <taxon>Telluria group</taxon>
        <taxon>Massilia</taxon>
    </lineage>
</organism>
<dbReference type="Proteomes" id="UP000180246">
    <property type="component" value="Unassembled WGS sequence"/>
</dbReference>
<feature type="transmembrane region" description="Helical" evidence="1">
    <location>
        <begin position="50"/>
        <end position="70"/>
    </location>
</feature>
<keyword evidence="1" id="KW-0812">Transmembrane</keyword>
<protein>
    <recommendedName>
        <fullName evidence="4">DUF2955 domain-containing protein</fullName>
    </recommendedName>
</protein>
<feature type="transmembrane region" description="Helical" evidence="1">
    <location>
        <begin position="275"/>
        <end position="291"/>
    </location>
</feature>
<evidence type="ECO:0000313" key="2">
    <source>
        <dbReference type="EMBL" id="OIJ41928.1"/>
    </source>
</evidence>
<name>A0A1S2NA07_9BURK</name>
<dbReference type="RefSeq" id="WP_071361748.1">
    <property type="nucleotide sequence ID" value="NZ_JRYB01000001.1"/>
</dbReference>
<comment type="caution">
    <text evidence="2">The sequence shown here is derived from an EMBL/GenBank/DDBJ whole genome shotgun (WGS) entry which is preliminary data.</text>
</comment>
<feature type="transmembrane region" description="Helical" evidence="1">
    <location>
        <begin position="220"/>
        <end position="239"/>
    </location>
</feature>
<dbReference type="AlphaFoldDB" id="A0A1S2NA07"/>
<gene>
    <name evidence="2" type="ORF">LO55_2600</name>
</gene>
<keyword evidence="1" id="KW-0472">Membrane</keyword>
<sequence>MERADKAVLRLATGLALAVLLAYGLALSSPFVLCVMTVLMLSKPGPPMPLLKGMVVALLIAAVLAAGVLMVPLLEHYASVAMLLTALLLYTVFFIGLQSGSPLANIVAIAFTLVPVAGVADQALVPAISTAIALGLGVGVLVGSLSHALFPDGADPAARPALPAVAAHTARWRAVQATLVVMPVLVLALVNPAFYLSAIIKSVLLGQQAGATGARSAGRILVGSTLAGAGMATLAWFGLAMLPTLWMLVLWMAAAALWSGARIFGLEASALPPSFWSNALVTMLILLGPAIEDSVVGKDVGHASLVRVSLFVALALYAWAVVWALEGWRAARALRLRRVNKQQDV</sequence>
<proteinExistence type="predicted"/>
<accession>A0A1S2NA07</accession>
<evidence type="ECO:0008006" key="4">
    <source>
        <dbReference type="Google" id="ProtNLM"/>
    </source>
</evidence>
<feature type="transmembrane region" description="Helical" evidence="1">
    <location>
        <begin position="245"/>
        <end position="263"/>
    </location>
</feature>
<feature type="transmembrane region" description="Helical" evidence="1">
    <location>
        <begin position="180"/>
        <end position="200"/>
    </location>
</feature>
<feature type="transmembrane region" description="Helical" evidence="1">
    <location>
        <begin position="127"/>
        <end position="150"/>
    </location>
</feature>
<feature type="transmembrane region" description="Helical" evidence="1">
    <location>
        <begin position="303"/>
        <end position="325"/>
    </location>
</feature>
<evidence type="ECO:0000256" key="1">
    <source>
        <dbReference type="SAM" id="Phobius"/>
    </source>
</evidence>
<dbReference type="EMBL" id="JRYB01000001">
    <property type="protein sequence ID" value="OIJ41928.1"/>
    <property type="molecule type" value="Genomic_DNA"/>
</dbReference>
<dbReference type="Pfam" id="PF11168">
    <property type="entry name" value="DUF2955"/>
    <property type="match status" value="1"/>
</dbReference>
<reference evidence="2 3" key="1">
    <citation type="submission" date="2014-10" db="EMBL/GenBank/DDBJ databases">
        <authorList>
            <person name="Seo M.-J."/>
            <person name="Seok Y.J."/>
            <person name="Cha I.-T."/>
        </authorList>
    </citation>
    <scope>NUCLEOTIDE SEQUENCE [LARGE SCALE GENOMIC DNA]</scope>
    <source>
        <strain evidence="2 3">NEU</strain>
    </source>
</reference>
<dbReference type="InterPro" id="IPR022604">
    <property type="entry name" value="DUF2955"/>
</dbReference>
<keyword evidence="1" id="KW-1133">Transmembrane helix</keyword>
<feature type="transmembrane region" description="Helical" evidence="1">
    <location>
        <begin position="103"/>
        <end position="120"/>
    </location>
</feature>